<keyword evidence="4" id="KW-1003">Cell membrane</keyword>
<dbReference type="InterPro" id="IPR038377">
    <property type="entry name" value="Na/Glc_symporter_sf"/>
</dbReference>
<feature type="transmembrane region" description="Helical" evidence="14">
    <location>
        <begin position="83"/>
        <end position="106"/>
    </location>
</feature>
<evidence type="ECO:0000256" key="1">
    <source>
        <dbReference type="ARBA" id="ARBA00004651"/>
    </source>
</evidence>
<organism evidence="15 16">
    <name type="scientific">Tegillarca granosa</name>
    <name type="common">Malaysian cockle</name>
    <name type="synonym">Anadara granosa</name>
    <dbReference type="NCBI Taxonomy" id="220873"/>
    <lineage>
        <taxon>Eukaryota</taxon>
        <taxon>Metazoa</taxon>
        <taxon>Spiralia</taxon>
        <taxon>Lophotrochozoa</taxon>
        <taxon>Mollusca</taxon>
        <taxon>Bivalvia</taxon>
        <taxon>Autobranchia</taxon>
        <taxon>Pteriomorphia</taxon>
        <taxon>Arcoida</taxon>
        <taxon>Arcoidea</taxon>
        <taxon>Arcidae</taxon>
        <taxon>Tegillarca</taxon>
    </lineage>
</organism>
<dbReference type="EMBL" id="JARBDR010000917">
    <property type="protein sequence ID" value="KAJ8303115.1"/>
    <property type="molecule type" value="Genomic_DNA"/>
</dbReference>
<reference evidence="15 16" key="1">
    <citation type="submission" date="2022-12" db="EMBL/GenBank/DDBJ databases">
        <title>Chromosome-level genome of Tegillarca granosa.</title>
        <authorList>
            <person name="Kim J."/>
        </authorList>
    </citation>
    <scope>NUCLEOTIDE SEQUENCE [LARGE SCALE GENOMIC DNA]</scope>
    <source>
        <strain evidence="15">Teg-2019</strain>
        <tissue evidence="15">Adductor muscle</tissue>
    </source>
</reference>
<evidence type="ECO:0000256" key="3">
    <source>
        <dbReference type="ARBA" id="ARBA00022448"/>
    </source>
</evidence>
<proteinExistence type="inferred from homology"/>
<keyword evidence="10" id="KW-0325">Glycoprotein</keyword>
<feature type="transmembrane region" description="Helical" evidence="14">
    <location>
        <begin position="412"/>
        <end position="438"/>
    </location>
</feature>
<evidence type="ECO:0000256" key="8">
    <source>
        <dbReference type="ARBA" id="ARBA00023065"/>
    </source>
</evidence>
<dbReference type="PROSITE" id="PS00456">
    <property type="entry name" value="NA_SOLUT_SYMP_1"/>
    <property type="match status" value="1"/>
</dbReference>
<dbReference type="Gene3D" id="1.20.1730.10">
    <property type="entry name" value="Sodium/glucose cotransporter"/>
    <property type="match status" value="1"/>
</dbReference>
<feature type="transmembrane region" description="Helical" evidence="14">
    <location>
        <begin position="190"/>
        <end position="208"/>
    </location>
</feature>
<dbReference type="PANTHER" id="PTHR42985:SF40">
    <property type="entry name" value="LD47995P-RELATED"/>
    <property type="match status" value="1"/>
</dbReference>
<keyword evidence="9 14" id="KW-0472">Membrane</keyword>
<comment type="subcellular location">
    <subcellularLocation>
        <location evidence="1">Cell membrane</location>
        <topology evidence="1">Multi-pass membrane protein</topology>
    </subcellularLocation>
</comment>
<dbReference type="Proteomes" id="UP001217089">
    <property type="component" value="Unassembled WGS sequence"/>
</dbReference>
<feature type="transmembrane region" description="Helical" evidence="14">
    <location>
        <begin position="338"/>
        <end position="363"/>
    </location>
</feature>
<evidence type="ECO:0000313" key="16">
    <source>
        <dbReference type="Proteomes" id="UP001217089"/>
    </source>
</evidence>
<dbReference type="NCBIfam" id="TIGR00813">
    <property type="entry name" value="sss"/>
    <property type="match status" value="1"/>
</dbReference>
<evidence type="ECO:0000256" key="6">
    <source>
        <dbReference type="ARBA" id="ARBA00022989"/>
    </source>
</evidence>
<dbReference type="InterPro" id="IPR051163">
    <property type="entry name" value="Sodium:Solute_Symporter_SSF"/>
</dbReference>
<comment type="similarity">
    <text evidence="2 13">Belongs to the sodium:solute symporter (SSF) (TC 2.A.21) family.</text>
</comment>
<feature type="transmembrane region" description="Helical" evidence="14">
    <location>
        <begin position="126"/>
        <end position="147"/>
    </location>
</feature>
<keyword evidence="6 14" id="KW-1133">Transmembrane helix</keyword>
<keyword evidence="5 14" id="KW-0812">Transmembrane</keyword>
<dbReference type="InterPro" id="IPR018212">
    <property type="entry name" value="Na/solute_symporter_CS"/>
</dbReference>
<feature type="transmembrane region" description="Helical" evidence="14">
    <location>
        <begin position="384"/>
        <end position="406"/>
    </location>
</feature>
<evidence type="ECO:0000313" key="15">
    <source>
        <dbReference type="EMBL" id="KAJ8303115.1"/>
    </source>
</evidence>
<keyword evidence="3" id="KW-0813">Transport</keyword>
<gene>
    <name evidence="15" type="ORF">KUTeg_019511</name>
</gene>
<evidence type="ECO:0000256" key="11">
    <source>
        <dbReference type="ARBA" id="ARBA00023201"/>
    </source>
</evidence>
<evidence type="ECO:0000256" key="4">
    <source>
        <dbReference type="ARBA" id="ARBA00022475"/>
    </source>
</evidence>
<feature type="transmembrane region" description="Helical" evidence="14">
    <location>
        <begin position="278"/>
        <end position="301"/>
    </location>
</feature>
<evidence type="ECO:0000256" key="13">
    <source>
        <dbReference type="RuleBase" id="RU362091"/>
    </source>
</evidence>
<protein>
    <recommendedName>
        <fullName evidence="17">Sodium-dependent multivitamin transporter</fullName>
    </recommendedName>
</protein>
<evidence type="ECO:0000256" key="14">
    <source>
        <dbReference type="SAM" id="Phobius"/>
    </source>
</evidence>
<keyword evidence="11" id="KW-0739">Sodium transport</keyword>
<evidence type="ECO:0000256" key="12">
    <source>
        <dbReference type="ARBA" id="ARBA00036099"/>
    </source>
</evidence>
<keyword evidence="16" id="KW-1185">Reference proteome</keyword>
<dbReference type="InterPro" id="IPR001734">
    <property type="entry name" value="Na/solute_symporter"/>
</dbReference>
<dbReference type="PROSITE" id="PS50283">
    <property type="entry name" value="NA_SOLUT_SYMP_3"/>
    <property type="match status" value="1"/>
</dbReference>
<dbReference type="PANTHER" id="PTHR42985">
    <property type="entry name" value="SODIUM-COUPLED MONOCARBOXYLATE TRANSPORTER"/>
    <property type="match status" value="1"/>
</dbReference>
<sequence length="507" mass="56630">MADLNTRHFHPADYVIFVLTLVISAAIGIFYAWRDKKRQNTSEFLLGGRNMSILPVTLSLMASFLSAVLVLGVPTEIFYHGTMYWLISFSNIFTFPIAAHAFLPVFHRLELTSAYEYLELRFNKTIRIIGCCVFQLQMILYMAVVLYAPALALNQVMGINIYISILVIGLVCTFYTAIGGLKAVMWTDAFQMVIVFVGLLTLIIKTTLEEGGFQTIWDKSLKAGKLQADNFDPNPLVRHTFWTLVIGGCMTSLTIYASNQAMVQRYLSMGTVKRAQTALYLQLPASLFFTTILVYAGLVLFAKYGEADPVGCTLQRKDQLIPWLVMDVLGTYYGLPGLMVACFFSASLSTVSSGVNALALVMITDIVKPMYKKITLRDMMDVKATIYSKLIAIIYGFLTIGLAFAAKYMGSFILQIALSIFGMVGGPVLGVFILAMFFPTANSWRDVIPYLGNTLLQRVVDLVCNSYKICQFIMNSKLFYNHTYSVVSVFKIIPTKVQFFDIVLLSP</sequence>
<keyword evidence="7" id="KW-0915">Sodium</keyword>
<dbReference type="Pfam" id="PF00474">
    <property type="entry name" value="SSF"/>
    <property type="match status" value="1"/>
</dbReference>
<evidence type="ECO:0000256" key="10">
    <source>
        <dbReference type="ARBA" id="ARBA00023180"/>
    </source>
</evidence>
<evidence type="ECO:0000256" key="2">
    <source>
        <dbReference type="ARBA" id="ARBA00006434"/>
    </source>
</evidence>
<feature type="transmembrane region" description="Helical" evidence="14">
    <location>
        <begin position="14"/>
        <end position="33"/>
    </location>
</feature>
<feature type="transmembrane region" description="Helical" evidence="14">
    <location>
        <begin position="239"/>
        <end position="257"/>
    </location>
</feature>
<feature type="non-terminal residue" evidence="15">
    <location>
        <position position="507"/>
    </location>
</feature>
<evidence type="ECO:0000256" key="9">
    <source>
        <dbReference type="ARBA" id="ARBA00023136"/>
    </source>
</evidence>
<accession>A0ABQ9EHU7</accession>
<evidence type="ECO:0000256" key="5">
    <source>
        <dbReference type="ARBA" id="ARBA00022692"/>
    </source>
</evidence>
<evidence type="ECO:0000256" key="7">
    <source>
        <dbReference type="ARBA" id="ARBA00023053"/>
    </source>
</evidence>
<comment type="catalytic activity">
    <reaction evidence="12">
        <text>iodide(out) + 2 Na(+)(out) = iodide(in) + 2 Na(+)(in)</text>
        <dbReference type="Rhea" id="RHEA:71207"/>
        <dbReference type="ChEBI" id="CHEBI:16382"/>
        <dbReference type="ChEBI" id="CHEBI:29101"/>
    </reaction>
</comment>
<feature type="transmembrane region" description="Helical" evidence="14">
    <location>
        <begin position="159"/>
        <end position="178"/>
    </location>
</feature>
<name>A0ABQ9EHU7_TEGGR</name>
<keyword evidence="8" id="KW-0406">Ion transport</keyword>
<feature type="transmembrane region" description="Helical" evidence="14">
    <location>
        <begin position="53"/>
        <end position="71"/>
    </location>
</feature>
<dbReference type="CDD" id="cd11492">
    <property type="entry name" value="SLC5sbd_NIS-SMVT"/>
    <property type="match status" value="1"/>
</dbReference>
<evidence type="ECO:0008006" key="17">
    <source>
        <dbReference type="Google" id="ProtNLM"/>
    </source>
</evidence>
<comment type="caution">
    <text evidence="15">The sequence shown here is derived from an EMBL/GenBank/DDBJ whole genome shotgun (WGS) entry which is preliminary data.</text>
</comment>